<accession>A0ABN9UX76</accession>
<comment type="caution">
    <text evidence="2">The sequence shown here is derived from an EMBL/GenBank/DDBJ whole genome shotgun (WGS) entry which is preliminary data.</text>
</comment>
<protein>
    <recommendedName>
        <fullName evidence="4">Component of oligomeric Golgi complex 3</fullName>
    </recommendedName>
</protein>
<proteinExistence type="predicted"/>
<keyword evidence="3" id="KW-1185">Reference proteome</keyword>
<dbReference type="Proteomes" id="UP001189429">
    <property type="component" value="Unassembled WGS sequence"/>
</dbReference>
<gene>
    <name evidence="2" type="ORF">PCOR1329_LOCUS52530</name>
</gene>
<feature type="compositionally biased region" description="Basic residues" evidence="1">
    <location>
        <begin position="105"/>
        <end position="118"/>
    </location>
</feature>
<reference evidence="2" key="1">
    <citation type="submission" date="2023-10" db="EMBL/GenBank/DDBJ databases">
        <authorList>
            <person name="Chen Y."/>
            <person name="Shah S."/>
            <person name="Dougan E. K."/>
            <person name="Thang M."/>
            <person name="Chan C."/>
        </authorList>
    </citation>
    <scope>NUCLEOTIDE SEQUENCE [LARGE SCALE GENOMIC DNA]</scope>
</reference>
<feature type="compositionally biased region" description="Acidic residues" evidence="1">
    <location>
        <begin position="89"/>
        <end position="101"/>
    </location>
</feature>
<evidence type="ECO:0000313" key="3">
    <source>
        <dbReference type="Proteomes" id="UP001189429"/>
    </source>
</evidence>
<evidence type="ECO:0000256" key="1">
    <source>
        <dbReference type="SAM" id="MobiDB-lite"/>
    </source>
</evidence>
<dbReference type="EMBL" id="CAUYUJ010016393">
    <property type="protein sequence ID" value="CAK0864742.1"/>
    <property type="molecule type" value="Genomic_DNA"/>
</dbReference>
<name>A0ABN9UX76_9DINO</name>
<evidence type="ECO:0000313" key="2">
    <source>
        <dbReference type="EMBL" id="CAK0864742.1"/>
    </source>
</evidence>
<feature type="region of interest" description="Disordered" evidence="1">
    <location>
        <begin position="89"/>
        <end position="154"/>
    </location>
</feature>
<sequence length="154" mass="16590">MWDCSPCIEGSRQPALCADGSRASTPEALGGSDLAPVALLSEIVRRLRRPHLHALAESTKEAAVSGAKQADKAFSSYLQHVRYNLESYIEEGDEDELSEDDSSPRTRRSSRRSTRRRTLGAATPLQERAGSQAALGAQRDVAGASPLVPRCSGR</sequence>
<evidence type="ECO:0008006" key="4">
    <source>
        <dbReference type="Google" id="ProtNLM"/>
    </source>
</evidence>
<organism evidence="2 3">
    <name type="scientific">Prorocentrum cordatum</name>
    <dbReference type="NCBI Taxonomy" id="2364126"/>
    <lineage>
        <taxon>Eukaryota</taxon>
        <taxon>Sar</taxon>
        <taxon>Alveolata</taxon>
        <taxon>Dinophyceae</taxon>
        <taxon>Prorocentrales</taxon>
        <taxon>Prorocentraceae</taxon>
        <taxon>Prorocentrum</taxon>
    </lineage>
</organism>